<protein>
    <submittedName>
        <fullName evidence="1">Uncharacterized protein</fullName>
    </submittedName>
</protein>
<feature type="non-terminal residue" evidence="1">
    <location>
        <position position="85"/>
    </location>
</feature>
<dbReference type="AlphaFoldDB" id="E4YKI4"/>
<dbReference type="EMBL" id="FN654707">
    <property type="protein sequence ID" value="CBY35995.1"/>
    <property type="molecule type" value="Genomic_DNA"/>
</dbReference>
<proteinExistence type="predicted"/>
<reference evidence="1" key="1">
    <citation type="journal article" date="2010" name="Science">
        <title>Plasticity of animal genome architecture unmasked by rapid evolution of a pelagic tunicate.</title>
        <authorList>
            <person name="Denoeud F."/>
            <person name="Henriet S."/>
            <person name="Mungpakdee S."/>
            <person name="Aury J.M."/>
            <person name="Da Silva C."/>
            <person name="Brinkmann H."/>
            <person name="Mikhaleva J."/>
            <person name="Olsen L.C."/>
            <person name="Jubin C."/>
            <person name="Canestro C."/>
            <person name="Bouquet J.M."/>
            <person name="Danks G."/>
            <person name="Poulain J."/>
            <person name="Campsteijn C."/>
            <person name="Adamski M."/>
            <person name="Cross I."/>
            <person name="Yadetie F."/>
            <person name="Muffato M."/>
            <person name="Louis A."/>
            <person name="Butcher S."/>
            <person name="Tsagkogeorga G."/>
            <person name="Konrad A."/>
            <person name="Singh S."/>
            <person name="Jensen M.F."/>
            <person name="Cong E.H."/>
            <person name="Eikeseth-Otteraa H."/>
            <person name="Noel B."/>
            <person name="Anthouard V."/>
            <person name="Porcel B.M."/>
            <person name="Kachouri-Lafond R."/>
            <person name="Nishino A."/>
            <person name="Ugolini M."/>
            <person name="Chourrout P."/>
            <person name="Nishida H."/>
            <person name="Aasland R."/>
            <person name="Huzurbazar S."/>
            <person name="Westhof E."/>
            <person name="Delsuc F."/>
            <person name="Lehrach H."/>
            <person name="Reinhardt R."/>
            <person name="Weissenbach J."/>
            <person name="Roy S.W."/>
            <person name="Artiguenave F."/>
            <person name="Postlethwait J.H."/>
            <person name="Manak J.R."/>
            <person name="Thompson E.M."/>
            <person name="Jaillon O."/>
            <person name="Du Pasquier L."/>
            <person name="Boudinot P."/>
            <person name="Liberles D.A."/>
            <person name="Volff J.N."/>
            <person name="Philippe H."/>
            <person name="Lenhard B."/>
            <person name="Roest Crollius H."/>
            <person name="Wincker P."/>
            <person name="Chourrout D."/>
        </authorList>
    </citation>
    <scope>NUCLEOTIDE SEQUENCE [LARGE SCALE GENOMIC DNA]</scope>
</reference>
<sequence>MSNMVYYTTVHAENSQEEVVKGKSDTNCILRKYAKSRRASTVGKKVESNLSFCSDLYPRGVDTSDYVIFGSRSNTPTKKRKSEES</sequence>
<name>E4YKI4_OIKDI</name>
<gene>
    <name evidence="1" type="ORF">GSOID_T00028471001</name>
</gene>
<organism evidence="1">
    <name type="scientific">Oikopleura dioica</name>
    <name type="common">Tunicate</name>
    <dbReference type="NCBI Taxonomy" id="34765"/>
    <lineage>
        <taxon>Eukaryota</taxon>
        <taxon>Metazoa</taxon>
        <taxon>Chordata</taxon>
        <taxon>Tunicata</taxon>
        <taxon>Appendicularia</taxon>
        <taxon>Copelata</taxon>
        <taxon>Oikopleuridae</taxon>
        <taxon>Oikopleura</taxon>
    </lineage>
</organism>
<dbReference type="Proteomes" id="UP000011014">
    <property type="component" value="Unassembled WGS sequence"/>
</dbReference>
<evidence type="ECO:0000313" key="1">
    <source>
        <dbReference type="EMBL" id="CBY35995.1"/>
    </source>
</evidence>
<accession>E4YKI4</accession>